<dbReference type="OrthoDB" id="1957501at2"/>
<dbReference type="AlphaFoldDB" id="A0A5C0SD08"/>
<keyword evidence="2" id="KW-1185">Reference proteome</keyword>
<dbReference type="KEGG" id="crs:FQB35_04205"/>
<sequence>MNRILFAQVNNQPEVLMRVIGLLRRREFHMKSISMVEAENPSFAHLMIATKEDHQSIERAMYLIEKMVDVYQVKTFDENFFEDEVTKKDLHNVM</sequence>
<accession>A0A5C0SD08</accession>
<name>A0A5C0SD08_CRATE</name>
<proteinExistence type="predicted"/>
<evidence type="ECO:0000313" key="2">
    <source>
        <dbReference type="Proteomes" id="UP000324646"/>
    </source>
</evidence>
<dbReference type="RefSeq" id="WP_148808781.1">
    <property type="nucleotide sequence ID" value="NZ_CP042243.1"/>
</dbReference>
<reference evidence="1 2" key="1">
    <citation type="submission" date="2019-07" db="EMBL/GenBank/DDBJ databases">
        <title>Complete genome of Crassaminicella thermophila SY095.</title>
        <authorList>
            <person name="Li X."/>
        </authorList>
    </citation>
    <scope>NUCLEOTIDE SEQUENCE [LARGE SCALE GENOMIC DNA]</scope>
    <source>
        <strain evidence="1 2">SY095</strain>
    </source>
</reference>
<dbReference type="Gene3D" id="3.30.70.260">
    <property type="match status" value="1"/>
</dbReference>
<gene>
    <name evidence="1" type="ORF">FQB35_04205</name>
</gene>
<organism evidence="1 2">
    <name type="scientific">Crassaminicella thermophila</name>
    <dbReference type="NCBI Taxonomy" id="2599308"/>
    <lineage>
        <taxon>Bacteria</taxon>
        <taxon>Bacillati</taxon>
        <taxon>Bacillota</taxon>
        <taxon>Clostridia</taxon>
        <taxon>Eubacteriales</taxon>
        <taxon>Clostridiaceae</taxon>
        <taxon>Crassaminicella</taxon>
    </lineage>
</organism>
<evidence type="ECO:0008006" key="3">
    <source>
        <dbReference type="Google" id="ProtNLM"/>
    </source>
</evidence>
<dbReference type="SUPFAM" id="SSF55021">
    <property type="entry name" value="ACT-like"/>
    <property type="match status" value="1"/>
</dbReference>
<evidence type="ECO:0000313" key="1">
    <source>
        <dbReference type="EMBL" id="QEK11626.1"/>
    </source>
</evidence>
<protein>
    <recommendedName>
        <fullName evidence="3">Acetolactate synthase</fullName>
    </recommendedName>
</protein>
<dbReference type="EMBL" id="CP042243">
    <property type="protein sequence ID" value="QEK11626.1"/>
    <property type="molecule type" value="Genomic_DNA"/>
</dbReference>
<dbReference type="Pfam" id="PF13710">
    <property type="entry name" value="ACT_5"/>
    <property type="match status" value="1"/>
</dbReference>
<dbReference type="Proteomes" id="UP000324646">
    <property type="component" value="Chromosome"/>
</dbReference>
<dbReference type="InterPro" id="IPR045865">
    <property type="entry name" value="ACT-like_dom_sf"/>
</dbReference>